<sequence length="273" mass="31691">MDQIQTLQQAELFVSNYISEEYVACNKRILPVEEAYLYQSECLSEVLNLSLRNGTASEKINQMAIRLNSALVNSHPLGKEIRMYRGIDRKFLFSHGIGAYLVDRAFNSVTPNPTTAEYFGDVILRIVFSPFDKLLFFGGKRFYHDTLEFLAPPNTCYQIVGKEEKFNKIYLDVRTVPYRKTFSFKLKISNFDCFYSNLLAQMEAVANRGEKVFFFGQDSNELNWFQPKELAFLYPNGKDFSLYISLQTNDKNSIRKIFYLNSDQEVTLFEKGL</sequence>
<protein>
    <submittedName>
        <fullName evidence="1">Uncharacterized protein</fullName>
    </submittedName>
</protein>
<dbReference type="GeneID" id="18266194"/>
<reference evidence="1 2" key="1">
    <citation type="journal article" date="2014" name="Proc. Natl. Acad. Sci. U.S.A.">
        <title>Thirty-thousand-year-old distant relative of giant icosahedral DNA viruses with a pandoravirus morphology.</title>
        <authorList>
            <person name="Legendre M."/>
            <person name="Bartoli J."/>
            <person name="Shmakova L."/>
            <person name="Jeudy S."/>
            <person name="Labadie K."/>
            <person name="Adrait A."/>
            <person name="Lescot M."/>
            <person name="Poirot O."/>
            <person name="Bertaux L."/>
            <person name="Bruley C."/>
            <person name="Coute Y."/>
            <person name="Rivkina E."/>
            <person name="Abergel C."/>
            <person name="Claverie J.M."/>
        </authorList>
    </citation>
    <scope>NUCLEOTIDE SEQUENCE [LARGE SCALE GENOMIC DNA]</scope>
    <source>
        <strain evidence="1">P1084-T</strain>
    </source>
</reference>
<gene>
    <name evidence="1" type="ORF">pv_166</name>
</gene>
<dbReference type="SUPFAM" id="SSF56399">
    <property type="entry name" value="ADP-ribosylation"/>
    <property type="match status" value="1"/>
</dbReference>
<evidence type="ECO:0000313" key="2">
    <source>
        <dbReference type="Proteomes" id="UP000202176"/>
    </source>
</evidence>
<proteinExistence type="predicted"/>
<dbReference type="Gene3D" id="3.90.176.10">
    <property type="entry name" value="Toxin ADP-ribosyltransferase, Chain A, domain 1"/>
    <property type="match status" value="1"/>
</dbReference>
<dbReference type="RefSeq" id="YP_009001068.1">
    <property type="nucleotide sequence ID" value="NC_023423.1"/>
</dbReference>
<dbReference type="Proteomes" id="UP000202176">
    <property type="component" value="Segment"/>
</dbReference>
<dbReference type="EMBL" id="KF740664">
    <property type="protein sequence ID" value="AHH01733.1"/>
    <property type="molecule type" value="Genomic_DNA"/>
</dbReference>
<keyword evidence="2" id="KW-1185">Reference proteome</keyword>
<organism evidence="1 2">
    <name type="scientific">Pithovirus sibericum</name>
    <dbReference type="NCBI Taxonomy" id="1450746"/>
    <lineage>
        <taxon>Viruses</taxon>
        <taxon>Pithoviruses</taxon>
        <taxon>Orthopithovirinae</taxon>
        <taxon>Alphapithovirus</taxon>
        <taxon>Alphapithovirus sibericum</taxon>
    </lineage>
</organism>
<evidence type="ECO:0000313" key="1">
    <source>
        <dbReference type="EMBL" id="AHH01733.1"/>
    </source>
</evidence>
<name>W5S4Q1_9VIRU</name>
<dbReference type="KEGG" id="vg:18266194"/>
<accession>W5S4Q1</accession>